<protein>
    <submittedName>
        <fullName evidence="1">Helix-turn-helix domain-containing protein</fullName>
    </submittedName>
</protein>
<proteinExistence type="predicted"/>
<dbReference type="EMBL" id="JBHSMA010000002">
    <property type="protein sequence ID" value="MFC5409265.1"/>
    <property type="molecule type" value="Genomic_DNA"/>
</dbReference>
<sequence length="53" mass="5949">MIASSVQARQTWLAVYRQVGSVSVAARRCGIARSTLQRWIKRQATEGLTDQSR</sequence>
<reference evidence="2" key="1">
    <citation type="journal article" date="2019" name="Int. J. Syst. Evol. Microbiol.">
        <title>The Global Catalogue of Microorganisms (GCM) 10K type strain sequencing project: providing services to taxonomists for standard genome sequencing and annotation.</title>
        <authorList>
            <consortium name="The Broad Institute Genomics Platform"/>
            <consortium name="The Broad Institute Genome Sequencing Center for Infectious Disease"/>
            <person name="Wu L."/>
            <person name="Ma J."/>
        </authorList>
    </citation>
    <scope>NUCLEOTIDE SEQUENCE [LARGE SCALE GENOMIC DNA]</scope>
    <source>
        <strain evidence="2">CCUG 55250</strain>
    </source>
</reference>
<dbReference type="Gene3D" id="1.10.10.60">
    <property type="entry name" value="Homeodomain-like"/>
    <property type="match status" value="1"/>
</dbReference>
<dbReference type="Proteomes" id="UP001596106">
    <property type="component" value="Unassembled WGS sequence"/>
</dbReference>
<evidence type="ECO:0000313" key="1">
    <source>
        <dbReference type="EMBL" id="MFC5409265.1"/>
    </source>
</evidence>
<gene>
    <name evidence="1" type="ORF">ACFPMF_08115</name>
</gene>
<name>A0ABW0I9M0_9BACT</name>
<dbReference type="Pfam" id="PF13551">
    <property type="entry name" value="HTH_29"/>
    <property type="match status" value="1"/>
</dbReference>
<dbReference type="RefSeq" id="WP_379842952.1">
    <property type="nucleotide sequence ID" value="NZ_JBHSMA010000002.1"/>
</dbReference>
<accession>A0ABW0I9M0</accession>
<organism evidence="1 2">
    <name type="scientific">Larkinella bovis</name>
    <dbReference type="NCBI Taxonomy" id="683041"/>
    <lineage>
        <taxon>Bacteria</taxon>
        <taxon>Pseudomonadati</taxon>
        <taxon>Bacteroidota</taxon>
        <taxon>Cytophagia</taxon>
        <taxon>Cytophagales</taxon>
        <taxon>Spirosomataceae</taxon>
        <taxon>Larkinella</taxon>
    </lineage>
</organism>
<evidence type="ECO:0000313" key="2">
    <source>
        <dbReference type="Proteomes" id="UP001596106"/>
    </source>
</evidence>
<comment type="caution">
    <text evidence="1">The sequence shown here is derived from an EMBL/GenBank/DDBJ whole genome shotgun (WGS) entry which is preliminary data.</text>
</comment>
<keyword evidence="2" id="KW-1185">Reference proteome</keyword>